<proteinExistence type="predicted"/>
<reference evidence="3 4" key="1">
    <citation type="journal article" date="2014" name="PLoS Genet.">
        <title>Phylogenetically driven sequencing of extremely halophilic archaea reveals strategies for static and dynamic osmo-response.</title>
        <authorList>
            <person name="Becker E.A."/>
            <person name="Seitzer P.M."/>
            <person name="Tritt A."/>
            <person name="Larsen D."/>
            <person name="Krusor M."/>
            <person name="Yao A.I."/>
            <person name="Wu D."/>
            <person name="Madern D."/>
            <person name="Eisen J.A."/>
            <person name="Darling A.E."/>
            <person name="Facciotti M.T."/>
        </authorList>
    </citation>
    <scope>NUCLEOTIDE SEQUENCE [LARGE SCALE GENOMIC DNA]</scope>
    <source>
        <strain evidence="3 4">GA33</strain>
    </source>
</reference>
<accession>L9VNG7</accession>
<evidence type="ECO:0000313" key="3">
    <source>
        <dbReference type="EMBL" id="ELY38586.1"/>
    </source>
</evidence>
<keyword evidence="4" id="KW-1185">Reference proteome</keyword>
<dbReference type="GO" id="GO:0007156">
    <property type="term" value="P:homophilic cell adhesion via plasma membrane adhesion molecules"/>
    <property type="evidence" value="ECO:0007669"/>
    <property type="project" value="InterPro"/>
</dbReference>
<evidence type="ECO:0000259" key="2">
    <source>
        <dbReference type="PROSITE" id="PS50268"/>
    </source>
</evidence>
<organism evidence="3 4">
    <name type="scientific">Natronorubrum tibetense GA33</name>
    <dbReference type="NCBI Taxonomy" id="1114856"/>
    <lineage>
        <taxon>Archaea</taxon>
        <taxon>Methanobacteriati</taxon>
        <taxon>Methanobacteriota</taxon>
        <taxon>Stenosarchaea group</taxon>
        <taxon>Halobacteria</taxon>
        <taxon>Halobacteriales</taxon>
        <taxon>Natrialbaceae</taxon>
        <taxon>Natronorubrum</taxon>
    </lineage>
</organism>
<name>L9VNG7_9EURY</name>
<evidence type="ECO:0000256" key="1">
    <source>
        <dbReference type="SAM" id="MobiDB-lite"/>
    </source>
</evidence>
<dbReference type="PATRIC" id="fig|1114856.3.peg.3783"/>
<dbReference type="Proteomes" id="UP000011599">
    <property type="component" value="Unassembled WGS sequence"/>
</dbReference>
<dbReference type="GO" id="GO:0016020">
    <property type="term" value="C:membrane"/>
    <property type="evidence" value="ECO:0007669"/>
    <property type="project" value="InterPro"/>
</dbReference>
<gene>
    <name evidence="3" type="ORF">C496_18227</name>
</gene>
<comment type="caution">
    <text evidence="3">The sequence shown here is derived from an EMBL/GenBank/DDBJ whole genome shotgun (WGS) entry which is preliminary data.</text>
</comment>
<dbReference type="AlphaFoldDB" id="L9VNG7"/>
<dbReference type="PROSITE" id="PS50268">
    <property type="entry name" value="CADHERIN_2"/>
    <property type="match status" value="1"/>
</dbReference>
<dbReference type="STRING" id="1114856.GCA_000383975_00323"/>
<sequence>MIVGDSYAFSQTRASRVTSVSTANDEAGLLGVAQASSLEAGSSDQPLATVTNNTATTLTVSVTLVDPSQGTVTPSTQSLASGVSNTVSVSVAEGSATGTNALPFEITATDGDGISIALTRAVDVDAGSSLVRSVSDRSQNNNAEYRVTYQVNGVSDFDSISVTFENLDLGWVDTVTESRTATEGVIEYDRGGAGNSEYRITFDVYDSTGSVVLTESVTDVADGNEPPGNQQPTDPDGPRLESFTVTDETLNNNTDYAVAYEVSRPDRFEEVRVTFTNTEPNKGWATREEATDAFPTGTVTYRQGGTEGDTYEITVDIVNTNEIVVDSGTVTHVAGTDGTVSFPG</sequence>
<protein>
    <recommendedName>
        <fullName evidence="2">Cadherin domain-containing protein</fullName>
    </recommendedName>
</protein>
<dbReference type="InterPro" id="IPR002126">
    <property type="entry name" value="Cadherin-like_dom"/>
</dbReference>
<dbReference type="EMBL" id="AOHW01000042">
    <property type="protein sequence ID" value="ELY38586.1"/>
    <property type="molecule type" value="Genomic_DNA"/>
</dbReference>
<evidence type="ECO:0000313" key="4">
    <source>
        <dbReference type="Proteomes" id="UP000011599"/>
    </source>
</evidence>
<dbReference type="OrthoDB" id="291958at2157"/>
<dbReference type="eggNOG" id="arCOG02698">
    <property type="taxonomic scope" value="Archaea"/>
</dbReference>
<dbReference type="GO" id="GO:0005509">
    <property type="term" value="F:calcium ion binding"/>
    <property type="evidence" value="ECO:0007669"/>
    <property type="project" value="InterPro"/>
</dbReference>
<feature type="domain" description="Cadherin" evidence="2">
    <location>
        <begin position="83"/>
        <end position="229"/>
    </location>
</feature>
<feature type="region of interest" description="Disordered" evidence="1">
    <location>
        <begin position="219"/>
        <end position="239"/>
    </location>
</feature>